<dbReference type="Pfam" id="PF05019">
    <property type="entry name" value="Coq4"/>
    <property type="match status" value="1"/>
</dbReference>
<dbReference type="InterPro" id="IPR007715">
    <property type="entry name" value="Coq4"/>
</dbReference>
<keyword evidence="2" id="KW-0999">Mitochondrion inner membrane</keyword>
<evidence type="ECO:0000313" key="7">
    <source>
        <dbReference type="EMBL" id="PWN92118.1"/>
    </source>
</evidence>
<organism evidence="7 8">
    <name type="scientific">Acaromyces ingoldii</name>
    <dbReference type="NCBI Taxonomy" id="215250"/>
    <lineage>
        <taxon>Eukaryota</taxon>
        <taxon>Fungi</taxon>
        <taxon>Dikarya</taxon>
        <taxon>Basidiomycota</taxon>
        <taxon>Ustilaginomycotina</taxon>
        <taxon>Exobasidiomycetes</taxon>
        <taxon>Exobasidiales</taxon>
        <taxon>Cryptobasidiaceae</taxon>
        <taxon>Acaromyces</taxon>
    </lineage>
</organism>
<dbReference type="HAMAP" id="MF_03111">
    <property type="entry name" value="Coq4"/>
    <property type="match status" value="1"/>
</dbReference>
<dbReference type="InParanoid" id="A0A316YTX7"/>
<keyword evidence="1" id="KW-0831">Ubiquinone biosynthesis</keyword>
<dbReference type="PANTHER" id="PTHR12922">
    <property type="entry name" value="UBIQUINONE BIOSYNTHESIS PROTEIN"/>
    <property type="match status" value="1"/>
</dbReference>
<evidence type="ECO:0000256" key="1">
    <source>
        <dbReference type="ARBA" id="ARBA00022688"/>
    </source>
</evidence>
<evidence type="ECO:0000256" key="2">
    <source>
        <dbReference type="ARBA" id="ARBA00022792"/>
    </source>
</evidence>
<dbReference type="GO" id="GO:0016829">
    <property type="term" value="F:lyase activity"/>
    <property type="evidence" value="ECO:0007669"/>
    <property type="project" value="UniProtKB-KW"/>
</dbReference>
<evidence type="ECO:0000256" key="4">
    <source>
        <dbReference type="ARBA" id="ARBA00023136"/>
    </source>
</evidence>
<dbReference type="RefSeq" id="XP_025379316.1">
    <property type="nucleotide sequence ID" value="XM_025518596.1"/>
</dbReference>
<dbReference type="FunCoup" id="A0A316YTX7">
    <property type="interactions" value="297"/>
</dbReference>
<dbReference type="STRING" id="215250.A0A316YTX7"/>
<dbReference type="GO" id="GO:0006744">
    <property type="term" value="P:ubiquinone biosynthetic process"/>
    <property type="evidence" value="ECO:0007669"/>
    <property type="project" value="UniProtKB-KW"/>
</dbReference>
<protein>
    <recommendedName>
        <fullName evidence="6">4-hydroxy-3-methoxy-5-polyprenylbenzoate decarboxylase</fullName>
    </recommendedName>
</protein>
<dbReference type="OrthoDB" id="4249at2759"/>
<evidence type="ECO:0000313" key="8">
    <source>
        <dbReference type="Proteomes" id="UP000245768"/>
    </source>
</evidence>
<feature type="non-terminal residue" evidence="7">
    <location>
        <position position="1"/>
    </location>
</feature>
<keyword evidence="3" id="KW-0496">Mitochondrion</keyword>
<keyword evidence="8" id="KW-1185">Reference proteome</keyword>
<keyword evidence="5" id="KW-0456">Lyase</keyword>
<sequence length="227" mass="25665">YTPLSRPHKAALTLGALLASFYNPARGDMIALLSELSGEPMLPRLREQMLESAEGRRLLLERPAINTASVDMAYLRSLDENTFGKQYVRWLDWCNVGPDTRAKVRYIEDPELAYVMQRYRECHDFYHVMCLMPVSHLGETVVKVFEAAHMGLPVAFLSSIAGPVRLSNEERAALFGIGGAGGTQGGLAGWAWRMGKKTKLLIGIRWEEMWERDFDELRKEVGFDEDP</sequence>
<dbReference type="AlphaFoldDB" id="A0A316YTX7"/>
<dbReference type="InterPro" id="IPR027540">
    <property type="entry name" value="Coq4_euk"/>
</dbReference>
<dbReference type="GeneID" id="37040512"/>
<proteinExistence type="inferred from homology"/>
<accession>A0A316YTX7</accession>
<gene>
    <name evidence="7" type="ORF">FA10DRAFT_224100</name>
</gene>
<dbReference type="PANTHER" id="PTHR12922:SF7">
    <property type="entry name" value="UBIQUINONE BIOSYNTHESIS PROTEIN COQ4 HOMOLOG, MITOCHONDRIAL"/>
    <property type="match status" value="1"/>
</dbReference>
<evidence type="ECO:0000256" key="6">
    <source>
        <dbReference type="ARBA" id="ARBA00081568"/>
    </source>
</evidence>
<feature type="non-terminal residue" evidence="7">
    <location>
        <position position="227"/>
    </location>
</feature>
<dbReference type="GO" id="GO:0005743">
    <property type="term" value="C:mitochondrial inner membrane"/>
    <property type="evidence" value="ECO:0007669"/>
    <property type="project" value="InterPro"/>
</dbReference>
<evidence type="ECO:0000256" key="3">
    <source>
        <dbReference type="ARBA" id="ARBA00023128"/>
    </source>
</evidence>
<keyword evidence="4" id="KW-0472">Membrane</keyword>
<reference evidence="7 8" key="1">
    <citation type="journal article" date="2018" name="Mol. Biol. Evol.">
        <title>Broad Genomic Sampling Reveals a Smut Pathogenic Ancestry of the Fungal Clade Ustilaginomycotina.</title>
        <authorList>
            <person name="Kijpornyongpan T."/>
            <person name="Mondo S.J."/>
            <person name="Barry K."/>
            <person name="Sandor L."/>
            <person name="Lee J."/>
            <person name="Lipzen A."/>
            <person name="Pangilinan J."/>
            <person name="LaButti K."/>
            <person name="Hainaut M."/>
            <person name="Henrissat B."/>
            <person name="Grigoriev I.V."/>
            <person name="Spatafora J.W."/>
            <person name="Aime M.C."/>
        </authorList>
    </citation>
    <scope>NUCLEOTIDE SEQUENCE [LARGE SCALE GENOMIC DNA]</scope>
    <source>
        <strain evidence="7 8">MCA 4198</strain>
    </source>
</reference>
<dbReference type="Proteomes" id="UP000245768">
    <property type="component" value="Unassembled WGS sequence"/>
</dbReference>
<name>A0A316YTX7_9BASI</name>
<evidence type="ECO:0000256" key="5">
    <source>
        <dbReference type="ARBA" id="ARBA00023239"/>
    </source>
</evidence>
<dbReference type="EMBL" id="KZ819635">
    <property type="protein sequence ID" value="PWN92118.1"/>
    <property type="molecule type" value="Genomic_DNA"/>
</dbReference>